<dbReference type="InterPro" id="IPR050291">
    <property type="entry name" value="CDF_Transporter"/>
</dbReference>
<accession>A0A6D2JKT9</accession>
<dbReference type="Gene3D" id="3.30.70.1350">
    <property type="entry name" value="Cation efflux protein, cytoplasmic domain"/>
    <property type="match status" value="1"/>
</dbReference>
<dbReference type="InterPro" id="IPR027470">
    <property type="entry name" value="Cation_efflux_CTD"/>
</dbReference>
<dbReference type="PANTHER" id="PTHR43840:SF5">
    <property type="entry name" value="METAL TOLERANCE PROTEIN 11"/>
    <property type="match status" value="1"/>
</dbReference>
<dbReference type="PANTHER" id="PTHR43840">
    <property type="entry name" value="MITOCHONDRIAL METAL TRANSPORTER 1-RELATED"/>
    <property type="match status" value="1"/>
</dbReference>
<dbReference type="SUPFAM" id="SSF160240">
    <property type="entry name" value="Cation efflux protein cytoplasmic domain-like"/>
    <property type="match status" value="1"/>
</dbReference>
<dbReference type="Pfam" id="PF16916">
    <property type="entry name" value="ZT_dimer"/>
    <property type="match status" value="1"/>
</dbReference>
<dbReference type="AlphaFoldDB" id="A0A6D2JKT9"/>
<dbReference type="Proteomes" id="UP000467841">
    <property type="component" value="Unassembled WGS sequence"/>
</dbReference>
<evidence type="ECO:0000313" key="4">
    <source>
        <dbReference type="Proteomes" id="UP000467841"/>
    </source>
</evidence>
<evidence type="ECO:0000313" key="3">
    <source>
        <dbReference type="EMBL" id="CAA7040583.1"/>
    </source>
</evidence>
<dbReference type="EMBL" id="CACVBM020001229">
    <property type="protein sequence ID" value="CAA7040583.1"/>
    <property type="molecule type" value="Genomic_DNA"/>
</dbReference>
<comment type="caution">
    <text evidence="3">The sequence shown here is derived from an EMBL/GenBank/DDBJ whole genome shotgun (WGS) entry which is preliminary data.</text>
</comment>
<name>A0A6D2JKT9_9BRAS</name>
<reference evidence="3" key="1">
    <citation type="submission" date="2020-01" db="EMBL/GenBank/DDBJ databases">
        <authorList>
            <person name="Mishra B."/>
        </authorList>
    </citation>
    <scope>NUCLEOTIDE SEQUENCE [LARGE SCALE GENOMIC DNA]</scope>
</reference>
<evidence type="ECO:0000259" key="2">
    <source>
        <dbReference type="Pfam" id="PF16916"/>
    </source>
</evidence>
<keyword evidence="1" id="KW-0813">Transport</keyword>
<organism evidence="3 4">
    <name type="scientific">Microthlaspi erraticum</name>
    <dbReference type="NCBI Taxonomy" id="1685480"/>
    <lineage>
        <taxon>Eukaryota</taxon>
        <taxon>Viridiplantae</taxon>
        <taxon>Streptophyta</taxon>
        <taxon>Embryophyta</taxon>
        <taxon>Tracheophyta</taxon>
        <taxon>Spermatophyta</taxon>
        <taxon>Magnoliopsida</taxon>
        <taxon>eudicotyledons</taxon>
        <taxon>Gunneridae</taxon>
        <taxon>Pentapetalae</taxon>
        <taxon>rosids</taxon>
        <taxon>malvids</taxon>
        <taxon>Brassicales</taxon>
        <taxon>Brassicaceae</taxon>
        <taxon>Coluteocarpeae</taxon>
        <taxon>Microthlaspi</taxon>
    </lineage>
</organism>
<sequence length="124" mass="14142">MGPSANAFSAHVYGRAANSIPVEKALPKDLLKLQRVEFHHLVTITEINTVYVSNSILNIRACTFGSHYFVEVDIVLHVDMPLQVAHDIGELLQEKLELLDEIERAFVHLDYEYTHKPEHPRSHC</sequence>
<gene>
    <name evidence="3" type="ORF">MERR_LOCUS27818</name>
</gene>
<dbReference type="OrthoDB" id="78296at2759"/>
<evidence type="ECO:0000256" key="1">
    <source>
        <dbReference type="ARBA" id="ARBA00022448"/>
    </source>
</evidence>
<dbReference type="GO" id="GO:0010486">
    <property type="term" value="F:manganese:proton antiporter activity"/>
    <property type="evidence" value="ECO:0007669"/>
    <property type="project" value="TreeGrafter"/>
</dbReference>
<keyword evidence="4" id="KW-1185">Reference proteome</keyword>
<feature type="domain" description="Cation efflux protein cytoplasmic" evidence="2">
    <location>
        <begin position="58"/>
        <end position="110"/>
    </location>
</feature>
<dbReference type="InterPro" id="IPR036837">
    <property type="entry name" value="Cation_efflux_CTD_sf"/>
</dbReference>
<proteinExistence type="predicted"/>
<dbReference type="GO" id="GO:0016020">
    <property type="term" value="C:membrane"/>
    <property type="evidence" value="ECO:0007669"/>
    <property type="project" value="TreeGrafter"/>
</dbReference>
<protein>
    <recommendedName>
        <fullName evidence="2">Cation efflux protein cytoplasmic domain-containing protein</fullName>
    </recommendedName>
</protein>